<feature type="signal peptide" evidence="1">
    <location>
        <begin position="1"/>
        <end position="27"/>
    </location>
</feature>
<dbReference type="RefSeq" id="WP_354695026.1">
    <property type="nucleotide sequence ID" value="NZ_JAZHOG010000005.1"/>
</dbReference>
<dbReference type="Proteomes" id="UP001359886">
    <property type="component" value="Unassembled WGS sequence"/>
</dbReference>
<proteinExistence type="predicted"/>
<gene>
    <name evidence="2" type="ORF">V3330_08705</name>
</gene>
<evidence type="ECO:0000313" key="2">
    <source>
        <dbReference type="EMBL" id="MEJ8567701.1"/>
    </source>
</evidence>
<protein>
    <submittedName>
        <fullName evidence="2">Uncharacterized protein</fullName>
    </submittedName>
</protein>
<organism evidence="2 3">
    <name type="scientific">Elongatibacter sediminis</name>
    <dbReference type="NCBI Taxonomy" id="3119006"/>
    <lineage>
        <taxon>Bacteria</taxon>
        <taxon>Pseudomonadati</taxon>
        <taxon>Pseudomonadota</taxon>
        <taxon>Gammaproteobacteria</taxon>
        <taxon>Chromatiales</taxon>
        <taxon>Wenzhouxiangellaceae</taxon>
        <taxon>Elongatibacter</taxon>
    </lineage>
</organism>
<accession>A0AAW9RJJ4</accession>
<name>A0AAW9RJJ4_9GAMM</name>
<dbReference type="AlphaFoldDB" id="A0AAW9RJJ4"/>
<dbReference type="EMBL" id="JAZHOG010000005">
    <property type="protein sequence ID" value="MEJ8567701.1"/>
    <property type="molecule type" value="Genomic_DNA"/>
</dbReference>
<keyword evidence="1" id="KW-0732">Signal</keyword>
<comment type="caution">
    <text evidence="2">The sequence shown here is derived from an EMBL/GenBank/DDBJ whole genome shotgun (WGS) entry which is preliminary data.</text>
</comment>
<reference evidence="2 3" key="1">
    <citation type="submission" date="2024-02" db="EMBL/GenBank/DDBJ databases">
        <title>A novel Wenzhouxiangellaceae bacterium, isolated from coastal sediments.</title>
        <authorList>
            <person name="Du Z.-J."/>
            <person name="Ye Y.-Q."/>
            <person name="Zhang X.-Y."/>
        </authorList>
    </citation>
    <scope>NUCLEOTIDE SEQUENCE [LARGE SCALE GENOMIC DNA]</scope>
    <source>
        <strain evidence="2 3">CH-27</strain>
    </source>
</reference>
<feature type="chain" id="PRO_5043813209" evidence="1">
    <location>
        <begin position="28"/>
        <end position="304"/>
    </location>
</feature>
<evidence type="ECO:0000256" key="1">
    <source>
        <dbReference type="SAM" id="SignalP"/>
    </source>
</evidence>
<keyword evidence="3" id="KW-1185">Reference proteome</keyword>
<evidence type="ECO:0000313" key="3">
    <source>
        <dbReference type="Proteomes" id="UP001359886"/>
    </source>
</evidence>
<sequence length="304" mass="34911">MMTPHYASRTGLALIMAAAFVPAAVQAQTYTPEEKQEMIEYGEQFDTAWDLYQELVKKADGGTPLTPATLPDWSGVFRRTRGGTNFDPDQARGELPTAKLTPAAHAEMMDRIEKTKQGIQFDPISTCLSPGIPRWLDMPFMRDFYVTTGTTIMIAEAYNSVRRIYTDGRGHVPEEERYPTHNGDSIGIWDGDKLIIHTNQLMAHYYERTQPRYSEQVETVEVWQKVDDNTIEADVWVFDPPNLVEPWYTKQSYTKIDDPEKFFRINHWACKGNQNNDVYMTEDGNSNFIDFDFTSEDDQTGEEE</sequence>